<organism evidence="2 3">
    <name type="scientific">Podospora bellae-mahoneyi</name>
    <dbReference type="NCBI Taxonomy" id="2093777"/>
    <lineage>
        <taxon>Eukaryota</taxon>
        <taxon>Fungi</taxon>
        <taxon>Dikarya</taxon>
        <taxon>Ascomycota</taxon>
        <taxon>Pezizomycotina</taxon>
        <taxon>Sordariomycetes</taxon>
        <taxon>Sordariomycetidae</taxon>
        <taxon>Sordariales</taxon>
        <taxon>Podosporaceae</taxon>
        <taxon>Podospora</taxon>
    </lineage>
</organism>
<dbReference type="Proteomes" id="UP001322138">
    <property type="component" value="Unassembled WGS sequence"/>
</dbReference>
<comment type="caution">
    <text evidence="2">The sequence shown here is derived from an EMBL/GenBank/DDBJ whole genome shotgun (WGS) entry which is preliminary data.</text>
</comment>
<dbReference type="InterPro" id="IPR000639">
    <property type="entry name" value="Epox_hydrolase-like"/>
</dbReference>
<dbReference type="SUPFAM" id="SSF53474">
    <property type="entry name" value="alpha/beta-Hydrolases"/>
    <property type="match status" value="1"/>
</dbReference>
<reference evidence="2 3" key="1">
    <citation type="journal article" date="2023" name="bioRxiv">
        <title>High-quality genome assemblies of four members of thePodospora anserinaspecies complex.</title>
        <authorList>
            <person name="Ament-Velasquez S.L."/>
            <person name="Vogan A.A."/>
            <person name="Wallerman O."/>
            <person name="Hartmann F."/>
            <person name="Gautier V."/>
            <person name="Silar P."/>
            <person name="Giraud T."/>
            <person name="Johannesson H."/>
        </authorList>
    </citation>
    <scope>NUCLEOTIDE SEQUENCE [LARGE SCALE GENOMIC DNA]</scope>
    <source>
        <strain evidence="2 3">CBS 112042</strain>
    </source>
</reference>
<evidence type="ECO:0000313" key="3">
    <source>
        <dbReference type="Proteomes" id="UP001322138"/>
    </source>
</evidence>
<sequence>MPVGIEFAIDNPLLSAVSELLFDPSCYLFPVFFGQRFKNPIAFCFYFVLRTMAATTTVTVPHMGGIKVGYRLSSPSGSIDKTKATVVLINSMCTTVSLFDDQFSNEELTSAVNLLAIEPLGHGSTFALKRENFTYWDTAEMALQVMDALGVEKAFALGTSQGGWMVVRMALLAPERILGLLPLGTSMDSESAYSRTQGTWDPAAVLTPFLEKWSVSESTPDFVVDEQWRGMVTGLGFGAAPKSELLAFWDETLKQVYVGDEGRKKVRMALTNLLERDGLLLRLRHIRCPVYWLQGEQDPVFGVKLPAEHIKLFTSSPEATLTLVPGGGHFLNATSPREVQEALLRMVSKYSA</sequence>
<dbReference type="RefSeq" id="XP_062734028.1">
    <property type="nucleotide sequence ID" value="XM_062878183.1"/>
</dbReference>
<evidence type="ECO:0000259" key="1">
    <source>
        <dbReference type="Pfam" id="PF00561"/>
    </source>
</evidence>
<dbReference type="GeneID" id="87897665"/>
<dbReference type="InterPro" id="IPR050266">
    <property type="entry name" value="AB_hydrolase_sf"/>
</dbReference>
<dbReference type="EMBL" id="JAFFGZ010000005">
    <property type="protein sequence ID" value="KAK4645052.1"/>
    <property type="molecule type" value="Genomic_DNA"/>
</dbReference>
<proteinExistence type="predicted"/>
<dbReference type="PANTHER" id="PTHR43798">
    <property type="entry name" value="MONOACYLGLYCEROL LIPASE"/>
    <property type="match status" value="1"/>
</dbReference>
<name>A0ABR0FQJ7_9PEZI</name>
<feature type="domain" description="AB hydrolase-1" evidence="1">
    <location>
        <begin position="106"/>
        <end position="201"/>
    </location>
</feature>
<dbReference type="Gene3D" id="3.40.50.1820">
    <property type="entry name" value="alpha/beta hydrolase"/>
    <property type="match status" value="1"/>
</dbReference>
<dbReference type="InterPro" id="IPR000073">
    <property type="entry name" value="AB_hydrolase_1"/>
</dbReference>
<evidence type="ECO:0000313" key="2">
    <source>
        <dbReference type="EMBL" id="KAK4645052.1"/>
    </source>
</evidence>
<accession>A0ABR0FQJ7</accession>
<dbReference type="InterPro" id="IPR029058">
    <property type="entry name" value="AB_hydrolase_fold"/>
</dbReference>
<dbReference type="PRINTS" id="PR00412">
    <property type="entry name" value="EPOXHYDRLASE"/>
</dbReference>
<dbReference type="Pfam" id="PF00561">
    <property type="entry name" value="Abhydrolase_1"/>
    <property type="match status" value="1"/>
</dbReference>
<protein>
    <recommendedName>
        <fullName evidence="1">AB hydrolase-1 domain-containing protein</fullName>
    </recommendedName>
</protein>
<keyword evidence="3" id="KW-1185">Reference proteome</keyword>
<gene>
    <name evidence="2" type="ORF">QC761_310370</name>
</gene>
<dbReference type="PANTHER" id="PTHR43798:SF33">
    <property type="entry name" value="HYDROLASE, PUTATIVE (AFU_ORTHOLOGUE AFUA_2G14860)-RELATED"/>
    <property type="match status" value="1"/>
</dbReference>